<gene>
    <name evidence="8" type="ORF">NQ318_017273</name>
</gene>
<organism evidence="8 9">
    <name type="scientific">Aromia moschata</name>
    <dbReference type="NCBI Taxonomy" id="1265417"/>
    <lineage>
        <taxon>Eukaryota</taxon>
        <taxon>Metazoa</taxon>
        <taxon>Ecdysozoa</taxon>
        <taxon>Arthropoda</taxon>
        <taxon>Hexapoda</taxon>
        <taxon>Insecta</taxon>
        <taxon>Pterygota</taxon>
        <taxon>Neoptera</taxon>
        <taxon>Endopterygota</taxon>
        <taxon>Coleoptera</taxon>
        <taxon>Polyphaga</taxon>
        <taxon>Cucujiformia</taxon>
        <taxon>Chrysomeloidea</taxon>
        <taxon>Cerambycidae</taxon>
        <taxon>Cerambycinae</taxon>
        <taxon>Callichromatini</taxon>
        <taxon>Aromia</taxon>
    </lineage>
</organism>
<keyword evidence="5" id="KW-0560">Oxidoreductase</keyword>
<dbReference type="InterPro" id="IPR037944">
    <property type="entry name" value="PRX5-like"/>
</dbReference>
<dbReference type="Pfam" id="PF08534">
    <property type="entry name" value="Redoxin"/>
    <property type="match status" value="1"/>
</dbReference>
<dbReference type="Proteomes" id="UP001162162">
    <property type="component" value="Unassembled WGS sequence"/>
</dbReference>
<sequence>MNVSSIARLNKPIHFVFQRFLQTSSTTMVKRSCPQCRSFQDLPTNKVNLAQLTAGKKVIVLAVPGAFTPGCSKTHLPGFVNKSDELKSQGLTR</sequence>
<evidence type="ECO:0000256" key="6">
    <source>
        <dbReference type="PIRSR" id="PIRSR637944-1"/>
    </source>
</evidence>
<dbReference type="EMBL" id="JAPWTK010001634">
    <property type="protein sequence ID" value="KAJ8932055.1"/>
    <property type="molecule type" value="Genomic_DNA"/>
</dbReference>
<dbReference type="InterPro" id="IPR036249">
    <property type="entry name" value="Thioredoxin-like_sf"/>
</dbReference>
<feature type="domain" description="Redoxin" evidence="7">
    <location>
        <begin position="34"/>
        <end position="90"/>
    </location>
</feature>
<evidence type="ECO:0000256" key="2">
    <source>
        <dbReference type="ARBA" id="ARBA00010505"/>
    </source>
</evidence>
<evidence type="ECO:0000313" key="9">
    <source>
        <dbReference type="Proteomes" id="UP001162162"/>
    </source>
</evidence>
<dbReference type="GO" id="GO:0045454">
    <property type="term" value="P:cell redox homeostasis"/>
    <property type="evidence" value="ECO:0007669"/>
    <property type="project" value="TreeGrafter"/>
</dbReference>
<comment type="similarity">
    <text evidence="2">Belongs to the peroxiredoxin family. Prx5 subfamily.</text>
</comment>
<accession>A0AAV8X0K5</accession>
<dbReference type="GO" id="GO:0005739">
    <property type="term" value="C:mitochondrion"/>
    <property type="evidence" value="ECO:0007669"/>
    <property type="project" value="TreeGrafter"/>
</dbReference>
<dbReference type="GO" id="GO:0008379">
    <property type="term" value="F:thioredoxin peroxidase activity"/>
    <property type="evidence" value="ECO:0007669"/>
    <property type="project" value="InterPro"/>
</dbReference>
<dbReference type="Gene3D" id="3.40.30.10">
    <property type="entry name" value="Glutaredoxin"/>
    <property type="match status" value="1"/>
</dbReference>
<protein>
    <recommendedName>
        <fullName evidence="7">Redoxin domain-containing protein</fullName>
    </recommendedName>
</protein>
<evidence type="ECO:0000256" key="4">
    <source>
        <dbReference type="ARBA" id="ARBA00022862"/>
    </source>
</evidence>
<dbReference type="AlphaFoldDB" id="A0AAV8X0K5"/>
<dbReference type="SUPFAM" id="SSF52833">
    <property type="entry name" value="Thioredoxin-like"/>
    <property type="match status" value="1"/>
</dbReference>
<dbReference type="PANTHER" id="PTHR10430:SF16">
    <property type="entry name" value="PEROXIREDOXIN-5, MITOCHONDRIAL"/>
    <property type="match status" value="1"/>
</dbReference>
<dbReference type="GO" id="GO:0005777">
    <property type="term" value="C:peroxisome"/>
    <property type="evidence" value="ECO:0007669"/>
    <property type="project" value="TreeGrafter"/>
</dbReference>
<evidence type="ECO:0000256" key="3">
    <source>
        <dbReference type="ARBA" id="ARBA00022559"/>
    </source>
</evidence>
<dbReference type="GO" id="GO:0034599">
    <property type="term" value="P:cellular response to oxidative stress"/>
    <property type="evidence" value="ECO:0007669"/>
    <property type="project" value="InterPro"/>
</dbReference>
<keyword evidence="9" id="KW-1185">Reference proteome</keyword>
<dbReference type="GO" id="GO:0042744">
    <property type="term" value="P:hydrogen peroxide catabolic process"/>
    <property type="evidence" value="ECO:0007669"/>
    <property type="project" value="TreeGrafter"/>
</dbReference>
<comment type="caution">
    <text evidence="8">The sequence shown here is derived from an EMBL/GenBank/DDBJ whole genome shotgun (WGS) entry which is preliminary data.</text>
</comment>
<keyword evidence="3" id="KW-0575">Peroxidase</keyword>
<name>A0AAV8X0K5_9CUCU</name>
<feature type="active site" description="Cysteine sulfenic acid (-SOH) intermediate" evidence="6">
    <location>
        <position position="71"/>
    </location>
</feature>
<evidence type="ECO:0000256" key="5">
    <source>
        <dbReference type="ARBA" id="ARBA00023002"/>
    </source>
</evidence>
<evidence type="ECO:0000256" key="1">
    <source>
        <dbReference type="ARBA" id="ARBA00003330"/>
    </source>
</evidence>
<comment type="function">
    <text evidence="1">Thiol-specific peroxidase that catalyzes the reduction of hydrogen peroxide and organic hydroperoxides to water and alcohols, respectively. Plays a role in cell protection against oxidative stress by detoxifying peroxides and as sensor of hydrogen peroxide-mediated signaling events.</text>
</comment>
<evidence type="ECO:0000313" key="8">
    <source>
        <dbReference type="EMBL" id="KAJ8932055.1"/>
    </source>
</evidence>
<dbReference type="PANTHER" id="PTHR10430">
    <property type="entry name" value="PEROXIREDOXIN"/>
    <property type="match status" value="1"/>
</dbReference>
<dbReference type="InterPro" id="IPR013740">
    <property type="entry name" value="Redoxin"/>
</dbReference>
<reference evidence="8" key="1">
    <citation type="journal article" date="2023" name="Insect Mol. Biol.">
        <title>Genome sequencing provides insights into the evolution of gene families encoding plant cell wall-degrading enzymes in longhorned beetles.</title>
        <authorList>
            <person name="Shin N.R."/>
            <person name="Okamura Y."/>
            <person name="Kirsch R."/>
            <person name="Pauchet Y."/>
        </authorList>
    </citation>
    <scope>NUCLEOTIDE SEQUENCE</scope>
    <source>
        <strain evidence="8">AMC_N1</strain>
    </source>
</reference>
<evidence type="ECO:0000259" key="7">
    <source>
        <dbReference type="Pfam" id="PF08534"/>
    </source>
</evidence>
<proteinExistence type="inferred from homology"/>
<keyword evidence="4" id="KW-0049">Antioxidant</keyword>